<dbReference type="AlphaFoldDB" id="A0A9D2LI94"/>
<accession>A0A9D2LI94</accession>
<keyword evidence="2" id="KW-0812">Transmembrane</keyword>
<keyword evidence="2" id="KW-0472">Membrane</keyword>
<evidence type="ECO:0000259" key="3">
    <source>
        <dbReference type="Pfam" id="PF13240"/>
    </source>
</evidence>
<feature type="transmembrane region" description="Helical" evidence="2">
    <location>
        <begin position="39"/>
        <end position="60"/>
    </location>
</feature>
<protein>
    <submittedName>
        <fullName evidence="4">Zinc ribbon domain-containing protein</fullName>
    </submittedName>
</protein>
<reference evidence="4" key="1">
    <citation type="journal article" date="2021" name="PeerJ">
        <title>Extensive microbial diversity within the chicken gut microbiome revealed by metagenomics and culture.</title>
        <authorList>
            <person name="Gilroy R."/>
            <person name="Ravi A."/>
            <person name="Getino M."/>
            <person name="Pursley I."/>
            <person name="Horton D.L."/>
            <person name="Alikhan N.F."/>
            <person name="Baker D."/>
            <person name="Gharbi K."/>
            <person name="Hall N."/>
            <person name="Watson M."/>
            <person name="Adriaenssens E.M."/>
            <person name="Foster-Nyarko E."/>
            <person name="Jarju S."/>
            <person name="Secka A."/>
            <person name="Antonio M."/>
            <person name="Oren A."/>
            <person name="Chaudhuri R.R."/>
            <person name="La Ragione R."/>
            <person name="Hildebrand F."/>
            <person name="Pallen M.J."/>
        </authorList>
    </citation>
    <scope>NUCLEOTIDE SEQUENCE</scope>
    <source>
        <strain evidence="4">ChiBcec18-1249</strain>
    </source>
</reference>
<evidence type="ECO:0000256" key="1">
    <source>
        <dbReference type="SAM" id="MobiDB-lite"/>
    </source>
</evidence>
<gene>
    <name evidence="4" type="ORF">H9787_03410</name>
</gene>
<dbReference type="EMBL" id="DWZJ01000025">
    <property type="protein sequence ID" value="HJB12745.1"/>
    <property type="molecule type" value="Genomic_DNA"/>
</dbReference>
<dbReference type="Pfam" id="PF13240">
    <property type="entry name" value="Zn_Ribbon_1"/>
    <property type="match status" value="1"/>
</dbReference>
<evidence type="ECO:0000256" key="2">
    <source>
        <dbReference type="SAM" id="Phobius"/>
    </source>
</evidence>
<keyword evidence="2" id="KW-1133">Transmembrane helix</keyword>
<organism evidence="4 5">
    <name type="scientific">Candidatus Oscillibacter excrementigallinarum</name>
    <dbReference type="NCBI Taxonomy" id="2838716"/>
    <lineage>
        <taxon>Bacteria</taxon>
        <taxon>Bacillati</taxon>
        <taxon>Bacillota</taxon>
        <taxon>Clostridia</taxon>
        <taxon>Eubacteriales</taxon>
        <taxon>Oscillospiraceae</taxon>
        <taxon>Oscillibacter</taxon>
    </lineage>
</organism>
<feature type="transmembrane region" description="Helical" evidence="2">
    <location>
        <begin position="12"/>
        <end position="33"/>
    </location>
</feature>
<comment type="caution">
    <text evidence="4">The sequence shown here is derived from an EMBL/GenBank/DDBJ whole genome shotgun (WGS) entry which is preliminary data.</text>
</comment>
<proteinExistence type="predicted"/>
<feature type="domain" description="Zinc-ribbon" evidence="3">
    <location>
        <begin position="109"/>
        <end position="131"/>
    </location>
</feature>
<dbReference type="Proteomes" id="UP000823824">
    <property type="component" value="Unassembled WGS sequence"/>
</dbReference>
<dbReference type="InterPro" id="IPR026870">
    <property type="entry name" value="Zinc_ribbon_dom"/>
</dbReference>
<reference evidence="4" key="2">
    <citation type="submission" date="2021-04" db="EMBL/GenBank/DDBJ databases">
        <authorList>
            <person name="Gilroy R."/>
        </authorList>
    </citation>
    <scope>NUCLEOTIDE SEQUENCE</scope>
    <source>
        <strain evidence="4">ChiBcec18-1249</strain>
    </source>
</reference>
<evidence type="ECO:0000313" key="4">
    <source>
        <dbReference type="EMBL" id="HJB12745.1"/>
    </source>
</evidence>
<evidence type="ECO:0000313" key="5">
    <source>
        <dbReference type="Proteomes" id="UP000823824"/>
    </source>
</evidence>
<name>A0A9D2LI94_9FIRM</name>
<feature type="region of interest" description="Disordered" evidence="1">
    <location>
        <begin position="78"/>
        <end position="102"/>
    </location>
</feature>
<sequence length="134" mass="14201">MKHVKPGRGPSAMGGVASLIAVVFGIFWTVSTASMGAPAFFPIFGVLFIVMGIVQAVYNFKNATGKNRYSSFDIVDSAEEPDPWDQRFGGEPPAPERGDAATPGDGLRYCPYCGAEAGEGFAFCAKCGRKLPDI</sequence>